<dbReference type="OrthoDB" id="7511553at2"/>
<keyword evidence="6 12" id="KW-0479">Metal-binding</keyword>
<evidence type="ECO:0000256" key="1">
    <source>
        <dbReference type="ARBA" id="ARBA00001426"/>
    </source>
</evidence>
<feature type="binding site" evidence="12">
    <location>
        <position position="272"/>
    </location>
    <ligand>
        <name>Mg(2+)</name>
        <dbReference type="ChEBI" id="CHEBI:18420"/>
    </ligand>
</feature>
<keyword evidence="7 12" id="KW-0460">Magnesium</keyword>
<feature type="binding site" evidence="11">
    <location>
        <begin position="345"/>
        <end position="347"/>
    </location>
    <ligand>
        <name>substrate</name>
    </ligand>
</feature>
<feature type="binding site" evidence="11">
    <location>
        <position position="38"/>
    </location>
    <ligand>
        <name>substrate</name>
    </ligand>
</feature>
<feature type="binding site" evidence="11">
    <location>
        <position position="211"/>
    </location>
    <ligand>
        <name>substrate</name>
    </ligand>
</feature>
<dbReference type="SMART" id="SM00922">
    <property type="entry name" value="MR_MLE"/>
    <property type="match status" value="1"/>
</dbReference>
<comment type="catalytic activity">
    <reaction evidence="1">
        <text>D-glucarate = 5-dehydro-4-deoxy-D-glucarate + H2O</text>
        <dbReference type="Rhea" id="RHEA:14573"/>
        <dbReference type="ChEBI" id="CHEBI:15377"/>
        <dbReference type="ChEBI" id="CHEBI:30612"/>
        <dbReference type="ChEBI" id="CHEBI:42819"/>
        <dbReference type="EC" id="4.2.1.40"/>
    </reaction>
</comment>
<evidence type="ECO:0000256" key="9">
    <source>
        <dbReference type="NCBIfam" id="TIGR03247"/>
    </source>
</evidence>
<evidence type="ECO:0000256" key="12">
    <source>
        <dbReference type="PIRSR" id="PIRSR617653-3"/>
    </source>
</evidence>
<evidence type="ECO:0000256" key="6">
    <source>
        <dbReference type="ARBA" id="ARBA00022723"/>
    </source>
</evidence>
<evidence type="ECO:0000256" key="10">
    <source>
        <dbReference type="PIRSR" id="PIRSR617653-1"/>
    </source>
</evidence>
<evidence type="ECO:0000256" key="8">
    <source>
        <dbReference type="ARBA" id="ARBA00023239"/>
    </source>
</evidence>
<comment type="cofactor">
    <cofactor evidence="2 12">
        <name>Mg(2+)</name>
        <dbReference type="ChEBI" id="CHEBI:18420"/>
    </cofactor>
</comment>
<dbReference type="InterPro" id="IPR029065">
    <property type="entry name" value="Enolase_C-like"/>
</dbReference>
<name>A0A2N3PXH5_9PROT</name>
<evidence type="ECO:0000256" key="2">
    <source>
        <dbReference type="ARBA" id="ARBA00001946"/>
    </source>
</evidence>
<dbReference type="SFLD" id="SFLDS00001">
    <property type="entry name" value="Enolase"/>
    <property type="match status" value="1"/>
</dbReference>
<organism evidence="14 15">
    <name type="scientific">Telmatospirillum siberiense</name>
    <dbReference type="NCBI Taxonomy" id="382514"/>
    <lineage>
        <taxon>Bacteria</taxon>
        <taxon>Pseudomonadati</taxon>
        <taxon>Pseudomonadota</taxon>
        <taxon>Alphaproteobacteria</taxon>
        <taxon>Rhodospirillales</taxon>
        <taxon>Rhodospirillaceae</taxon>
        <taxon>Telmatospirillum</taxon>
    </lineage>
</organism>
<proteinExistence type="inferred from homology"/>
<evidence type="ECO:0000256" key="3">
    <source>
        <dbReference type="ARBA" id="ARBA00005183"/>
    </source>
</evidence>
<feature type="binding site" evidence="11">
    <location>
        <position position="109"/>
    </location>
    <ligand>
        <name>substrate</name>
    </ligand>
</feature>
<dbReference type="Pfam" id="PF13378">
    <property type="entry name" value="MR_MLE_C"/>
    <property type="match status" value="1"/>
</dbReference>
<evidence type="ECO:0000313" key="15">
    <source>
        <dbReference type="Proteomes" id="UP000233293"/>
    </source>
</evidence>
<dbReference type="PANTHER" id="PTHR48080:SF4">
    <property type="entry name" value="GLUCARATE DEHYDRATASE"/>
    <property type="match status" value="1"/>
</dbReference>
<feature type="active site" description="Proton acceptor" evidence="10">
    <location>
        <position position="345"/>
    </location>
</feature>
<keyword evidence="15" id="KW-1185">Reference proteome</keyword>
<dbReference type="EC" id="4.2.1.40" evidence="5 9"/>
<dbReference type="GO" id="GO:0042838">
    <property type="term" value="P:D-glucarate catabolic process"/>
    <property type="evidence" value="ECO:0007669"/>
    <property type="project" value="UniProtKB-UniPathway"/>
</dbReference>
<dbReference type="UniPathway" id="UPA00564">
    <property type="reaction ID" value="UER00627"/>
</dbReference>
<feature type="domain" description="Mandelate racemase/muconate lactonizing enzyme C-terminal" evidence="13">
    <location>
        <begin position="191"/>
        <end position="291"/>
    </location>
</feature>
<dbReference type="SUPFAM" id="SSF51604">
    <property type="entry name" value="Enolase C-terminal domain-like"/>
    <property type="match status" value="1"/>
</dbReference>
<feature type="binding site" evidence="11">
    <location>
        <position position="427"/>
    </location>
    <ligand>
        <name>substrate</name>
    </ligand>
</feature>
<dbReference type="InterPro" id="IPR029017">
    <property type="entry name" value="Enolase-like_N"/>
</dbReference>
<evidence type="ECO:0000256" key="11">
    <source>
        <dbReference type="PIRSR" id="PIRSR617653-2"/>
    </source>
</evidence>
<dbReference type="InterPro" id="IPR034593">
    <property type="entry name" value="DgoD-like"/>
</dbReference>
<evidence type="ECO:0000256" key="5">
    <source>
        <dbReference type="ARBA" id="ARBA00011973"/>
    </source>
</evidence>
<feature type="binding site" evidence="11">
    <location>
        <position position="156"/>
    </location>
    <ligand>
        <name>substrate</name>
    </ligand>
</feature>
<comment type="pathway">
    <text evidence="3">Carbohydrate acid metabolism; D-glucarate degradation; 2,5-dioxopentanoate from D-glucarate: step 1/2.</text>
</comment>
<feature type="binding site" evidence="12">
    <location>
        <position position="241"/>
    </location>
    <ligand>
        <name>Mg(2+)</name>
        <dbReference type="ChEBI" id="CHEBI:18420"/>
    </ligand>
</feature>
<dbReference type="InterPro" id="IPR013342">
    <property type="entry name" value="Mandelate_racemase_C"/>
</dbReference>
<dbReference type="CDD" id="cd03323">
    <property type="entry name" value="D-glucarate_dehydratase"/>
    <property type="match status" value="1"/>
</dbReference>
<dbReference type="GO" id="GO:0008872">
    <property type="term" value="F:glucarate dehydratase activity"/>
    <property type="evidence" value="ECO:0007669"/>
    <property type="project" value="UniProtKB-UniRule"/>
</dbReference>
<feature type="binding site" evidence="11">
    <location>
        <position position="295"/>
    </location>
    <ligand>
        <name>substrate</name>
    </ligand>
</feature>
<dbReference type="EMBL" id="PIUM01000006">
    <property type="protein sequence ID" value="PKU25085.1"/>
    <property type="molecule type" value="Genomic_DNA"/>
</dbReference>
<protein>
    <recommendedName>
        <fullName evidence="5 9">Glucarate dehydratase</fullName>
        <ecNumber evidence="5 9">4.2.1.40</ecNumber>
    </recommendedName>
</protein>
<evidence type="ECO:0000256" key="7">
    <source>
        <dbReference type="ARBA" id="ARBA00022842"/>
    </source>
</evidence>
<dbReference type="Proteomes" id="UP000233293">
    <property type="component" value="Unassembled WGS sequence"/>
</dbReference>
<evidence type="ECO:0000259" key="13">
    <source>
        <dbReference type="SMART" id="SM00922"/>
    </source>
</evidence>
<feature type="binding site" evidence="11">
    <location>
        <begin position="241"/>
        <end position="243"/>
    </location>
    <ligand>
        <name>substrate</name>
    </ligand>
</feature>
<evidence type="ECO:0000313" key="14">
    <source>
        <dbReference type="EMBL" id="PKU25085.1"/>
    </source>
</evidence>
<dbReference type="PANTHER" id="PTHR48080">
    <property type="entry name" value="D-GALACTONATE DEHYDRATASE-RELATED"/>
    <property type="match status" value="1"/>
</dbReference>
<feature type="active site" description="Proton acceptor" evidence="10">
    <location>
        <position position="213"/>
    </location>
</feature>
<accession>A0A2N3PXH5</accession>
<dbReference type="SFLD" id="SFLDG00055">
    <property type="entry name" value="glucarate_dehydratase"/>
    <property type="match status" value="1"/>
</dbReference>
<feature type="binding site" evidence="11">
    <location>
        <position position="374"/>
    </location>
    <ligand>
        <name>substrate</name>
    </ligand>
</feature>
<dbReference type="SFLD" id="SFLDF00005">
    <property type="entry name" value="glucarate_dehydratase"/>
    <property type="match status" value="1"/>
</dbReference>
<comment type="caution">
    <text evidence="14">The sequence shown here is derived from an EMBL/GenBank/DDBJ whole genome shotgun (WGS) entry which is preliminary data.</text>
</comment>
<reference evidence="15" key="1">
    <citation type="submission" date="2017-12" db="EMBL/GenBank/DDBJ databases">
        <title>Draft genome sequence of Telmatospirillum siberiense 26-4b1T, an acidotolerant peatland alphaproteobacterium potentially involved in sulfur cycling.</title>
        <authorList>
            <person name="Hausmann B."/>
            <person name="Pjevac P."/>
            <person name="Schreck K."/>
            <person name="Herbold C.W."/>
            <person name="Daims H."/>
            <person name="Wagner M."/>
            <person name="Pester M."/>
            <person name="Loy A."/>
        </authorList>
    </citation>
    <scope>NUCLEOTIDE SEQUENCE [LARGE SCALE GENOMIC DNA]</scope>
    <source>
        <strain evidence="15">26-4b1</strain>
    </source>
</reference>
<evidence type="ECO:0000256" key="4">
    <source>
        <dbReference type="ARBA" id="ARBA00009938"/>
    </source>
</evidence>
<dbReference type="GO" id="GO:0000287">
    <property type="term" value="F:magnesium ion binding"/>
    <property type="evidence" value="ECO:0007669"/>
    <property type="project" value="UniProtKB-UniRule"/>
</dbReference>
<dbReference type="Gene3D" id="3.30.390.10">
    <property type="entry name" value="Enolase-like, N-terminal domain"/>
    <property type="match status" value="1"/>
</dbReference>
<dbReference type="Gene3D" id="3.20.20.120">
    <property type="entry name" value="Enolase-like C-terminal domain"/>
    <property type="match status" value="1"/>
</dbReference>
<dbReference type="RefSeq" id="WP_101250012.1">
    <property type="nucleotide sequence ID" value="NZ_PIUM01000006.1"/>
</dbReference>
<dbReference type="InterPro" id="IPR017653">
    <property type="entry name" value="Glucarate_dehydratase"/>
</dbReference>
<dbReference type="InterPro" id="IPR036849">
    <property type="entry name" value="Enolase-like_C_sf"/>
</dbReference>
<dbReference type="NCBIfam" id="TIGR03247">
    <property type="entry name" value="glucar-dehydr"/>
    <property type="match status" value="1"/>
</dbReference>
<sequence length="451" mass="49513">MTKISSQNSFSAAPKVTEMRVIPVAGHDSMLLNLSGAHGPFFTRNLVILTDNAGHTGVGEVPGGEAIRKTLEDSIPLVVGQPLGAYHGVLNAMRGRFADRDSGGRGQQTFDQRITIHAVTAVEAALLDLLGQFLDVPVAALLGEGQQRERVKMLGYLFYVGDRRKTDLPYLSAPDVKDDWFRLRHEEALTPASVLRLAEATHARYGFDDFKLKGGVLSGEAEMEAVSLLAKHFPEARITLDPNGAWPLAEAIALCRGRHDVLAYAEDPCGAENGYSGREVMAEFRRATGLPTATNMIATDWRQMGHAIQLNSVDIPLADPHFWTMQGSVRVAQMCHEWGRTWGSHSNNHFDVSLAMFTHVAAAAPGKITAIDTHWIWQDGQRLTKEPFLIKGGWVDVPKRGGLGVEIDMAEVEKAHALYLKHGLGARDDAVAMQYLIPGWRFDNKKPCLVR</sequence>
<comment type="similarity">
    <text evidence="4">Belongs to the mandelate racemase/muconate lactonizing enzyme family. GlucD subfamily.</text>
</comment>
<keyword evidence="8" id="KW-0456">Lyase</keyword>
<feature type="binding site" evidence="12">
    <location>
        <position position="295"/>
    </location>
    <ligand>
        <name>Mg(2+)</name>
        <dbReference type="ChEBI" id="CHEBI:18420"/>
    </ligand>
</feature>
<dbReference type="SUPFAM" id="SSF54826">
    <property type="entry name" value="Enolase N-terminal domain-like"/>
    <property type="match status" value="1"/>
</dbReference>
<dbReference type="InterPro" id="IPR034598">
    <property type="entry name" value="GlucD-like"/>
</dbReference>
<dbReference type="AlphaFoldDB" id="A0A2N3PXH5"/>
<gene>
    <name evidence="14" type="primary">gudD</name>
    <name evidence="14" type="ORF">CWS72_07710</name>
</gene>